<comment type="function">
    <text evidence="5 10">Has an important function as a repair enzyme for proteins that have been inactivated by oxidation. Catalyzes the reversible oxidation-reduction of methionine sulfoxide in proteins to methionine.</text>
</comment>
<dbReference type="HOGENOM" id="CLU_031040_1_0_12"/>
<evidence type="ECO:0000313" key="13">
    <source>
        <dbReference type="Proteomes" id="UP000006546"/>
    </source>
</evidence>
<dbReference type="SUPFAM" id="SSF51316">
    <property type="entry name" value="Mss4-like"/>
    <property type="match status" value="1"/>
</dbReference>
<comment type="catalytic activity">
    <reaction evidence="7 9">
        <text>L-methionyl-[protein] + [thioredoxin]-disulfide + H2O = L-methionyl-(R)-S-oxide-[protein] + [thioredoxin]-dithiol</text>
        <dbReference type="Rhea" id="RHEA:24164"/>
        <dbReference type="Rhea" id="RHEA-COMP:10698"/>
        <dbReference type="Rhea" id="RHEA-COMP:10700"/>
        <dbReference type="Rhea" id="RHEA-COMP:12313"/>
        <dbReference type="Rhea" id="RHEA-COMP:12314"/>
        <dbReference type="ChEBI" id="CHEBI:15377"/>
        <dbReference type="ChEBI" id="CHEBI:16044"/>
        <dbReference type="ChEBI" id="CHEBI:29950"/>
        <dbReference type="ChEBI" id="CHEBI:45764"/>
        <dbReference type="ChEBI" id="CHEBI:50058"/>
        <dbReference type="EC" id="1.8.4.12"/>
    </reaction>
</comment>
<evidence type="ECO:0000256" key="7">
    <source>
        <dbReference type="ARBA" id="ARBA00048488"/>
    </source>
</evidence>
<dbReference type="FunFam" id="2.170.150.20:FF:000003">
    <property type="entry name" value="Peptide methionine sulfoxide reductase MsrB"/>
    <property type="match status" value="1"/>
</dbReference>
<dbReference type="NCBIfam" id="TIGR00357">
    <property type="entry name" value="peptide-methionine (R)-S-oxide reductase MsrB"/>
    <property type="match status" value="1"/>
</dbReference>
<dbReference type="GO" id="GO:0008113">
    <property type="term" value="F:peptide-methionine (S)-S-oxide reductase activity"/>
    <property type="evidence" value="ECO:0007669"/>
    <property type="project" value="UniProtKB-UniRule"/>
</dbReference>
<evidence type="ECO:0000256" key="5">
    <source>
        <dbReference type="ARBA" id="ARBA00024679"/>
    </source>
</evidence>
<comment type="caution">
    <text evidence="9">Lacks conserved residue(s) required for the propagation of feature annotation.</text>
</comment>
<dbReference type="HAMAP" id="MF_01401">
    <property type="entry name" value="MsrA"/>
    <property type="match status" value="1"/>
</dbReference>
<proteinExistence type="inferred from homology"/>
<evidence type="ECO:0000259" key="11">
    <source>
        <dbReference type="PROSITE" id="PS51790"/>
    </source>
</evidence>
<feature type="domain" description="MsrB" evidence="11">
    <location>
        <begin position="228"/>
        <end position="351"/>
    </location>
</feature>
<evidence type="ECO:0000256" key="6">
    <source>
        <dbReference type="ARBA" id="ARBA00047806"/>
    </source>
</evidence>
<dbReference type="PROSITE" id="PS51790">
    <property type="entry name" value="MSRB"/>
    <property type="match status" value="1"/>
</dbReference>
<dbReference type="eggNOG" id="COG0229">
    <property type="taxonomic scope" value="Bacteria"/>
</dbReference>
<dbReference type="STRING" id="906968.Trebr_1399"/>
<dbReference type="EC" id="1.8.4.11" evidence="10"/>
<evidence type="ECO:0000256" key="10">
    <source>
        <dbReference type="HAMAP-Rule" id="MF_01401"/>
    </source>
</evidence>
<evidence type="ECO:0000256" key="8">
    <source>
        <dbReference type="ARBA" id="ARBA00048782"/>
    </source>
</evidence>
<comment type="catalytic activity">
    <reaction evidence="8 10">
        <text>[thioredoxin]-disulfide + L-methionine + H2O = L-methionine (S)-S-oxide + [thioredoxin]-dithiol</text>
        <dbReference type="Rhea" id="RHEA:19993"/>
        <dbReference type="Rhea" id="RHEA-COMP:10698"/>
        <dbReference type="Rhea" id="RHEA-COMP:10700"/>
        <dbReference type="ChEBI" id="CHEBI:15377"/>
        <dbReference type="ChEBI" id="CHEBI:29950"/>
        <dbReference type="ChEBI" id="CHEBI:50058"/>
        <dbReference type="ChEBI" id="CHEBI:57844"/>
        <dbReference type="ChEBI" id="CHEBI:58772"/>
        <dbReference type="EC" id="1.8.4.11"/>
    </reaction>
</comment>
<dbReference type="GO" id="GO:0030091">
    <property type="term" value="P:protein repair"/>
    <property type="evidence" value="ECO:0007669"/>
    <property type="project" value="InterPro"/>
</dbReference>
<organism evidence="12 13">
    <name type="scientific">Treponema brennaborense (strain DSM 12168 / CIP 105900 / DD5/3)</name>
    <dbReference type="NCBI Taxonomy" id="906968"/>
    <lineage>
        <taxon>Bacteria</taxon>
        <taxon>Pseudomonadati</taxon>
        <taxon>Spirochaetota</taxon>
        <taxon>Spirochaetia</taxon>
        <taxon>Spirochaetales</taxon>
        <taxon>Treponemataceae</taxon>
        <taxon>Treponema</taxon>
    </lineage>
</organism>
<name>F4LN58_TREBD</name>
<evidence type="ECO:0000256" key="9">
    <source>
        <dbReference type="HAMAP-Rule" id="MF_01400"/>
    </source>
</evidence>
<dbReference type="NCBIfam" id="TIGR00401">
    <property type="entry name" value="msrA"/>
    <property type="match status" value="1"/>
</dbReference>
<dbReference type="eggNOG" id="COG0225">
    <property type="taxonomic scope" value="Bacteria"/>
</dbReference>
<dbReference type="Proteomes" id="UP000006546">
    <property type="component" value="Chromosome"/>
</dbReference>
<comment type="similarity">
    <text evidence="10">Belongs to the MsrA Met sulfoxide reductase family.</text>
</comment>
<sequence length="367" mass="40683">MPGRIGTAAVLAAAVILGGCAKGTAKEIRMQKQETDTVRRLTVPQGQKEIFLAGGCFWGTQEYMRNLPGVSATQVGYANGDTERPTYEAVCRSETGYAETVQVVYDPAVIPLDFLIRTYFGIIDPTSVNRQGNDAGSQYRTGVYYTDAADEPIIRSVAESVAREYRLPLAVEITPLQTYYPAEAYHQDYLQKNPGGYCHIPRRKLEEAKQKLAAPHAAGGSPYRKPNDEQLRRTLTREQYEVTQRNATEPAFKNAYYDEFRAGIYVDVITGQPLFVSTDKFDSGCGWPAFSKPIDESLLNTRTDTSFGMMRTEVRSAASDAHLGHVFNDGPKESGGLRYCINSAALRFIPQDQMEAEGYGAYLDLLK</sequence>
<evidence type="ECO:0000256" key="4">
    <source>
        <dbReference type="ARBA" id="ARBA00023268"/>
    </source>
</evidence>
<dbReference type="Gene3D" id="2.170.150.20">
    <property type="entry name" value="Peptide methionine sulfoxide reductase"/>
    <property type="match status" value="1"/>
</dbReference>
<keyword evidence="13" id="KW-1185">Reference proteome</keyword>
<dbReference type="AlphaFoldDB" id="F4LN58"/>
<dbReference type="EMBL" id="CP002696">
    <property type="protein sequence ID" value="AEE16823.1"/>
    <property type="molecule type" value="Genomic_DNA"/>
</dbReference>
<dbReference type="GO" id="GO:0033744">
    <property type="term" value="F:L-methionine:thioredoxin-disulfide S-oxidoreductase activity"/>
    <property type="evidence" value="ECO:0007669"/>
    <property type="project" value="RHEA"/>
</dbReference>
<dbReference type="PROSITE" id="PS51257">
    <property type="entry name" value="PROKAR_LIPOPROTEIN"/>
    <property type="match status" value="1"/>
</dbReference>
<comment type="similarity">
    <text evidence="9">Belongs to the MsrB Met sulfoxide reductase family.</text>
</comment>
<dbReference type="InterPro" id="IPR002579">
    <property type="entry name" value="Met_Sox_Rdtase_MsrB_dom"/>
</dbReference>
<gene>
    <name evidence="9" type="primary">msrB</name>
    <name evidence="10" type="synonym">msrA</name>
    <name evidence="12" type="ordered locus">Trebr_1399</name>
</gene>
<dbReference type="RefSeq" id="WP_013758528.1">
    <property type="nucleotide sequence ID" value="NC_015500.1"/>
</dbReference>
<evidence type="ECO:0000313" key="12">
    <source>
        <dbReference type="EMBL" id="AEE16823.1"/>
    </source>
</evidence>
<protein>
    <recommendedName>
        <fullName evidence="9 10">Multifunctional fusion protein</fullName>
    </recommendedName>
    <domain>
        <recommendedName>
            <fullName evidence="10">Peptide methionine sulfoxide reductase MsrA</fullName>
            <shortName evidence="10">Protein-methionine-S-oxide reductase</shortName>
            <ecNumber evidence="10">1.8.4.11</ecNumber>
        </recommendedName>
        <alternativeName>
            <fullName evidence="10">Peptide-methionine (S)-S-oxide reductase</fullName>
            <shortName evidence="10">Peptide Met(O) reductase</shortName>
        </alternativeName>
    </domain>
    <domain>
        <recommendedName>
            <fullName evidence="9">Peptide methionine sulfoxide reductase MsrB</fullName>
            <ecNumber evidence="9">1.8.4.12</ecNumber>
        </recommendedName>
        <alternativeName>
            <fullName evidence="9">Peptide-methionine (R)-S-oxide reductase</fullName>
        </alternativeName>
    </domain>
</protein>
<dbReference type="HAMAP" id="MF_01400">
    <property type="entry name" value="MsrB"/>
    <property type="match status" value="1"/>
</dbReference>
<dbReference type="PANTHER" id="PTHR10173">
    <property type="entry name" value="METHIONINE SULFOXIDE REDUCTASE"/>
    <property type="match status" value="1"/>
</dbReference>
<dbReference type="InterPro" id="IPR028427">
    <property type="entry name" value="Met_Sox_Rdtase_MsrB"/>
</dbReference>
<dbReference type="GO" id="GO:0005737">
    <property type="term" value="C:cytoplasm"/>
    <property type="evidence" value="ECO:0007669"/>
    <property type="project" value="TreeGrafter"/>
</dbReference>
<dbReference type="KEGG" id="tbe:Trebr_1399"/>
<keyword evidence="3 9" id="KW-0560">Oxidoreductase</keyword>
<dbReference type="InterPro" id="IPR011057">
    <property type="entry name" value="Mss4-like_sf"/>
</dbReference>
<dbReference type="PANTHER" id="PTHR10173:SF59">
    <property type="entry name" value="PEPTIDE METHIONINE SULFOXIDE REDUCTASE MSRA_MSRB"/>
    <property type="match status" value="1"/>
</dbReference>
<feature type="active site" description="Nucleophile" evidence="9">
    <location>
        <position position="340"/>
    </location>
</feature>
<dbReference type="Gene3D" id="3.30.1060.10">
    <property type="entry name" value="Peptide methionine sulphoxide reductase MsrA"/>
    <property type="match status" value="1"/>
</dbReference>
<dbReference type="InterPro" id="IPR036509">
    <property type="entry name" value="Met_Sox_Rdtase_MsrA_sf"/>
</dbReference>
<evidence type="ECO:0000256" key="2">
    <source>
        <dbReference type="ARBA" id="ARBA00011017"/>
    </source>
</evidence>
<dbReference type="GO" id="GO:0006979">
    <property type="term" value="P:response to oxidative stress"/>
    <property type="evidence" value="ECO:0007669"/>
    <property type="project" value="InterPro"/>
</dbReference>
<comment type="similarity">
    <text evidence="1">In the C-terminal section; belongs to the MsrB Met sulfoxide reductase family.</text>
</comment>
<keyword evidence="4" id="KW-0511">Multifunctional enzyme</keyword>
<dbReference type="GO" id="GO:0033743">
    <property type="term" value="F:peptide-methionine (R)-S-oxide reductase activity"/>
    <property type="evidence" value="ECO:0007669"/>
    <property type="project" value="UniProtKB-UniRule"/>
</dbReference>
<comment type="catalytic activity">
    <reaction evidence="6 10">
        <text>L-methionyl-[protein] + [thioredoxin]-disulfide + H2O = L-methionyl-(S)-S-oxide-[protein] + [thioredoxin]-dithiol</text>
        <dbReference type="Rhea" id="RHEA:14217"/>
        <dbReference type="Rhea" id="RHEA-COMP:10698"/>
        <dbReference type="Rhea" id="RHEA-COMP:10700"/>
        <dbReference type="Rhea" id="RHEA-COMP:12313"/>
        <dbReference type="Rhea" id="RHEA-COMP:12315"/>
        <dbReference type="ChEBI" id="CHEBI:15377"/>
        <dbReference type="ChEBI" id="CHEBI:16044"/>
        <dbReference type="ChEBI" id="CHEBI:29950"/>
        <dbReference type="ChEBI" id="CHEBI:44120"/>
        <dbReference type="ChEBI" id="CHEBI:50058"/>
        <dbReference type="EC" id="1.8.4.11"/>
    </reaction>
</comment>
<comment type="similarity">
    <text evidence="2">In the N-terminal section; belongs to the MsrA Met sulfoxide reductase family.</text>
</comment>
<evidence type="ECO:0000256" key="1">
    <source>
        <dbReference type="ARBA" id="ARBA00008076"/>
    </source>
</evidence>
<accession>F4LN58</accession>
<feature type="active site" evidence="10">
    <location>
        <position position="56"/>
    </location>
</feature>
<dbReference type="EC" id="1.8.4.12" evidence="9"/>
<dbReference type="InterPro" id="IPR002569">
    <property type="entry name" value="Met_Sox_Rdtase_MsrA_dom"/>
</dbReference>
<dbReference type="SUPFAM" id="SSF55068">
    <property type="entry name" value="Peptide methionine sulfoxide reductase"/>
    <property type="match status" value="1"/>
</dbReference>
<reference evidence="13" key="1">
    <citation type="submission" date="2011-04" db="EMBL/GenBank/DDBJ databases">
        <title>The complete genome of Treponema brennaborense DSM 12168.</title>
        <authorList>
            <person name="Lucas S."/>
            <person name="Han J."/>
            <person name="Lapidus A."/>
            <person name="Bruce D."/>
            <person name="Goodwin L."/>
            <person name="Pitluck S."/>
            <person name="Peters L."/>
            <person name="Kyrpides N."/>
            <person name="Mavromatis K."/>
            <person name="Ivanova N."/>
            <person name="Mikhailova N."/>
            <person name="Pagani I."/>
            <person name="Teshima H."/>
            <person name="Detter J.C."/>
            <person name="Tapia R."/>
            <person name="Han C."/>
            <person name="Land M."/>
            <person name="Hauser L."/>
            <person name="Markowitz V."/>
            <person name="Cheng J.-F."/>
            <person name="Hugenholtz P."/>
            <person name="Woyke T."/>
            <person name="Wu D."/>
            <person name="Gronow S."/>
            <person name="Wellnitz S."/>
            <person name="Brambilla E."/>
            <person name="Klenk H.-P."/>
            <person name="Eisen J.A."/>
        </authorList>
    </citation>
    <scope>NUCLEOTIDE SEQUENCE [LARGE SCALE GENOMIC DNA]</scope>
    <source>
        <strain evidence="13">DSM 12168 / CIP 105900 / DD5/3</strain>
    </source>
</reference>
<dbReference type="Pfam" id="PF01641">
    <property type="entry name" value="SelR"/>
    <property type="match status" value="1"/>
</dbReference>
<evidence type="ECO:0000256" key="3">
    <source>
        <dbReference type="ARBA" id="ARBA00023002"/>
    </source>
</evidence>
<dbReference type="Pfam" id="PF01625">
    <property type="entry name" value="PMSR"/>
    <property type="match status" value="1"/>
</dbReference>